<comment type="similarity">
    <text evidence="2 10">Belongs to the fatty acyl-CoA reductase family.</text>
</comment>
<name>A0A9B7CZK8_BOMTE</name>
<dbReference type="PANTHER" id="PTHR11011">
    <property type="entry name" value="MALE STERILITY PROTEIN 2-RELATED"/>
    <property type="match status" value="1"/>
</dbReference>
<reference evidence="14" key="1">
    <citation type="submission" date="2025-08" db="UniProtKB">
        <authorList>
            <consortium name="RefSeq"/>
        </authorList>
    </citation>
    <scope>IDENTIFICATION</scope>
</reference>
<dbReference type="GO" id="GO:0016020">
    <property type="term" value="C:membrane"/>
    <property type="evidence" value="ECO:0007669"/>
    <property type="project" value="UniProtKB-SubCell"/>
</dbReference>
<keyword evidence="4 10" id="KW-0812">Transmembrane</keyword>
<evidence type="ECO:0000256" key="8">
    <source>
        <dbReference type="ARBA" id="ARBA00023136"/>
    </source>
</evidence>
<dbReference type="Proteomes" id="UP000835206">
    <property type="component" value="Chromosome 17"/>
</dbReference>
<sequence>MDTINEQTNENGINEGRNKTSSLEEFYAGSGILVTGATGFVGKGLLEKLIRMCPRIAAIFILLRPKANETMEQRFKKLIDDPIYDDIKAKNPSVFHKVYPVKSDMSLSDLGLSREDRNLLLEKVNIVFHVAATVRFNESLHVAVNVNTKGTLRVIELWNELKHPISFVHVSTAFSNANLPEIGEKVYTTSLKPSEVINMCDNFDKRSINEIEKKILKTYPNTYTFSKNLAEQIVATKCKDMPVAIVRPSVIGASIEEPCPGWIENISAVTGTFLLIGKGYATAVRGRRDTNLDVVPVDFVVDTIICIAWHVTLHRDHEVKVYNCTSNAYPFKFGPMIDAMVKCSIDTPLNDTLWYPGCSVVANKYIYNILSVIPRVFLAFVIDIFLRLRGSKPIMMKLLRNSNKLFASFAFFTTREWTFQRDNCSDLARKVKMLHDSDMVKLDLRDMNWKRYGDTYQMGIKKFILKEEFKSTARQRLSRLYWIHQITKISGIITLLWIILRLVYR</sequence>
<comment type="function">
    <text evidence="10">Catalyzes the reduction of fatty acyl-CoA to fatty alcohols.</text>
</comment>
<evidence type="ECO:0000256" key="5">
    <source>
        <dbReference type="ARBA" id="ARBA00022857"/>
    </source>
</evidence>
<dbReference type="AlphaFoldDB" id="A0A9B7CZK8"/>
<keyword evidence="10" id="KW-0560">Oxidoreductase</keyword>
<gene>
    <name evidence="14" type="primary">LOC110120153</name>
</gene>
<evidence type="ECO:0000259" key="12">
    <source>
        <dbReference type="Pfam" id="PF07993"/>
    </source>
</evidence>
<evidence type="ECO:0000256" key="3">
    <source>
        <dbReference type="ARBA" id="ARBA00022516"/>
    </source>
</evidence>
<evidence type="ECO:0000313" key="14">
    <source>
        <dbReference type="RefSeq" id="XP_020723568.1"/>
    </source>
</evidence>
<evidence type="ECO:0000256" key="7">
    <source>
        <dbReference type="ARBA" id="ARBA00023098"/>
    </source>
</evidence>
<dbReference type="GO" id="GO:0005777">
    <property type="term" value="C:peroxisome"/>
    <property type="evidence" value="ECO:0007669"/>
    <property type="project" value="TreeGrafter"/>
</dbReference>
<dbReference type="InterPro" id="IPR026055">
    <property type="entry name" value="FAR"/>
</dbReference>
<dbReference type="GO" id="GO:0035336">
    <property type="term" value="P:long-chain fatty-acyl-CoA metabolic process"/>
    <property type="evidence" value="ECO:0007669"/>
    <property type="project" value="TreeGrafter"/>
</dbReference>
<dbReference type="SUPFAM" id="SSF51735">
    <property type="entry name" value="NAD(P)-binding Rossmann-fold domains"/>
    <property type="match status" value="1"/>
</dbReference>
<dbReference type="Pfam" id="PF07993">
    <property type="entry name" value="NAD_binding_4"/>
    <property type="match status" value="1"/>
</dbReference>
<organism evidence="13 14">
    <name type="scientific">Bombus terrestris</name>
    <name type="common">Buff-tailed bumblebee</name>
    <name type="synonym">Apis terrestris</name>
    <dbReference type="NCBI Taxonomy" id="30195"/>
    <lineage>
        <taxon>Eukaryota</taxon>
        <taxon>Metazoa</taxon>
        <taxon>Ecdysozoa</taxon>
        <taxon>Arthropoda</taxon>
        <taxon>Hexapoda</taxon>
        <taxon>Insecta</taxon>
        <taxon>Pterygota</taxon>
        <taxon>Neoptera</taxon>
        <taxon>Endopterygota</taxon>
        <taxon>Hymenoptera</taxon>
        <taxon>Apocrita</taxon>
        <taxon>Aculeata</taxon>
        <taxon>Apoidea</taxon>
        <taxon>Anthophila</taxon>
        <taxon>Apidae</taxon>
        <taxon>Bombus</taxon>
        <taxon>Bombus</taxon>
    </lineage>
</organism>
<dbReference type="GeneID" id="110120153"/>
<dbReference type="EC" id="1.2.1.84" evidence="10"/>
<dbReference type="FunFam" id="3.40.50.720:FF:000143">
    <property type="entry name" value="Fatty acyl-CoA reductase"/>
    <property type="match status" value="1"/>
</dbReference>
<evidence type="ECO:0000256" key="2">
    <source>
        <dbReference type="ARBA" id="ARBA00005928"/>
    </source>
</evidence>
<dbReference type="CDD" id="cd09071">
    <property type="entry name" value="FAR_C"/>
    <property type="match status" value="1"/>
</dbReference>
<accession>A0A9B7CZK8</accession>
<evidence type="ECO:0000256" key="4">
    <source>
        <dbReference type="ARBA" id="ARBA00022692"/>
    </source>
</evidence>
<dbReference type="InterPro" id="IPR036291">
    <property type="entry name" value="NAD(P)-bd_dom_sf"/>
</dbReference>
<keyword evidence="5 10" id="KW-0521">NADP</keyword>
<dbReference type="GO" id="GO:0080019">
    <property type="term" value="F:alcohol-forming very long-chain fatty acyl-CoA reductase activity"/>
    <property type="evidence" value="ECO:0007669"/>
    <property type="project" value="InterPro"/>
</dbReference>
<dbReference type="Gene3D" id="3.40.50.720">
    <property type="entry name" value="NAD(P)-binding Rossmann-like Domain"/>
    <property type="match status" value="1"/>
</dbReference>
<comment type="subcellular location">
    <subcellularLocation>
        <location evidence="1">Membrane</location>
        <topology evidence="1">Multi-pass membrane protein</topology>
    </subcellularLocation>
</comment>
<keyword evidence="8 10" id="KW-0472">Membrane</keyword>
<evidence type="ECO:0000256" key="10">
    <source>
        <dbReference type="RuleBase" id="RU363097"/>
    </source>
</evidence>
<dbReference type="RefSeq" id="XP_020723568.1">
    <property type="nucleotide sequence ID" value="XM_020867909.2"/>
</dbReference>
<evidence type="ECO:0000313" key="13">
    <source>
        <dbReference type="Proteomes" id="UP000835206"/>
    </source>
</evidence>
<feature type="domain" description="Thioester reductase (TE)" evidence="12">
    <location>
        <begin position="34"/>
        <end position="304"/>
    </location>
</feature>
<dbReference type="OrthoDB" id="429813at2759"/>
<keyword evidence="13" id="KW-1185">Reference proteome</keyword>
<evidence type="ECO:0000256" key="6">
    <source>
        <dbReference type="ARBA" id="ARBA00022989"/>
    </source>
</evidence>
<keyword evidence="7 10" id="KW-0443">Lipid metabolism</keyword>
<keyword evidence="6 10" id="KW-1133">Transmembrane helix</keyword>
<evidence type="ECO:0000256" key="1">
    <source>
        <dbReference type="ARBA" id="ARBA00004141"/>
    </source>
</evidence>
<evidence type="ECO:0000259" key="11">
    <source>
        <dbReference type="Pfam" id="PF03015"/>
    </source>
</evidence>
<proteinExistence type="inferred from homology"/>
<dbReference type="InterPro" id="IPR033640">
    <property type="entry name" value="FAR_C"/>
</dbReference>
<dbReference type="InterPro" id="IPR013120">
    <property type="entry name" value="FAR_NAD-bd"/>
</dbReference>
<dbReference type="GO" id="GO:0102965">
    <property type="term" value="F:alcohol-forming long-chain fatty acyl-CoA reductase activity"/>
    <property type="evidence" value="ECO:0007669"/>
    <property type="project" value="UniProtKB-EC"/>
</dbReference>
<dbReference type="KEGG" id="bter:110120153"/>
<protein>
    <recommendedName>
        <fullName evidence="10">Fatty acyl-CoA reductase</fullName>
        <ecNumber evidence="10">1.2.1.84</ecNumber>
    </recommendedName>
</protein>
<dbReference type="Pfam" id="PF03015">
    <property type="entry name" value="Sterile"/>
    <property type="match status" value="1"/>
</dbReference>
<comment type="catalytic activity">
    <reaction evidence="9 10">
        <text>a long-chain fatty acyl-CoA + 2 NADPH + 2 H(+) = a long-chain primary fatty alcohol + 2 NADP(+) + CoA</text>
        <dbReference type="Rhea" id="RHEA:52716"/>
        <dbReference type="ChEBI" id="CHEBI:15378"/>
        <dbReference type="ChEBI" id="CHEBI:57287"/>
        <dbReference type="ChEBI" id="CHEBI:57783"/>
        <dbReference type="ChEBI" id="CHEBI:58349"/>
        <dbReference type="ChEBI" id="CHEBI:77396"/>
        <dbReference type="ChEBI" id="CHEBI:83139"/>
        <dbReference type="EC" id="1.2.1.84"/>
    </reaction>
</comment>
<dbReference type="CDD" id="cd05236">
    <property type="entry name" value="FAR-N_SDR_e"/>
    <property type="match status" value="1"/>
</dbReference>
<dbReference type="PANTHER" id="PTHR11011:SF45">
    <property type="entry name" value="FATTY ACYL-COA REDUCTASE CG8306-RELATED"/>
    <property type="match status" value="1"/>
</dbReference>
<feature type="transmembrane region" description="Helical" evidence="10">
    <location>
        <begin position="480"/>
        <end position="500"/>
    </location>
</feature>
<keyword evidence="3 10" id="KW-0444">Lipid biosynthesis</keyword>
<feature type="domain" description="Fatty acyl-CoA reductase C-terminal" evidence="11">
    <location>
        <begin position="377"/>
        <end position="467"/>
    </location>
</feature>
<evidence type="ECO:0000256" key="9">
    <source>
        <dbReference type="ARBA" id="ARBA00052530"/>
    </source>
</evidence>